<dbReference type="GO" id="GO:0016491">
    <property type="term" value="F:oxidoreductase activity"/>
    <property type="evidence" value="ECO:0007669"/>
    <property type="project" value="UniProtKB-KW"/>
</dbReference>
<dbReference type="SUPFAM" id="SSF51197">
    <property type="entry name" value="Clavaminate synthase-like"/>
    <property type="match status" value="1"/>
</dbReference>
<dbReference type="AlphaFoldDB" id="A0A2K1QYG3"/>
<dbReference type="InterPro" id="IPR007817">
    <property type="entry name" value="Isocyanide_synthase_DIT1"/>
</dbReference>
<dbReference type="STRING" id="2082308.A0A2K1QYG3"/>
<sequence>MLSSSSIIPGKVEVEFDKLESSAPDLDLAALIKASDIGKILEKYTLARSDSSTEPRIPSHFIWQLYEKVRANVSIHMCLPAFPFKSPNTTDKVLGKLPDKAEEFALCHLDGLCKAIGDIYEPGAQLLLVSDGIVYNDLLGVADKDVWAYGQALRDMVVTMNLKNLHFSRLRDLVSIDLDADLDEITYVANATNFRRALLNTFGRSDYDPSVEIRDNMDTCLTYRGYIKFLQTDLRITYPTCDGRSKSKYKSGVEYIAKQMLRRGDAFARAVRDKYESHIRLSIHPSSCGKKIPISTLPTTSSFTTPWHCCIGYDLDGTVVTALRSEFDSNDKYELVSQDGQPMFFRERSTLYEWPHDIRIEPMYPCGLMITPGNGMSKPGIDAIMADRVRSLAVCNSPVVLRGFVKKLDQDAFIHKAEEFGKPQPWKFGLVLSVKDVGSDVNGLNNVQSSEWMPFHFDGLFKTKQERSSDGTQRTTPNPPRFQLFVAVTPSPADTGFTLFAPSRLVLNELSRSLPSVQLSDLTWTVSTPSFGATTMTRIPLIETHPDTGLPCLRYHESWPQHKTKFEPTMVQIDHTTRNEDIRIRKAIDEALHGRHNCYWHSWKTGDMLVSDNVSTMHTRSDFAGHASRELWRIHFD</sequence>
<name>A0A2K1QYG3_9PEZI</name>
<protein>
    <recommendedName>
        <fullName evidence="2">TauD/TfdA-like domain-containing protein</fullName>
    </recommendedName>
</protein>
<dbReference type="InterPro" id="IPR042098">
    <property type="entry name" value="TauD-like_sf"/>
</dbReference>
<dbReference type="Proteomes" id="UP000243797">
    <property type="component" value="Unassembled WGS sequence"/>
</dbReference>
<accession>A0A2K1QYG3</accession>
<dbReference type="InterPro" id="IPR003819">
    <property type="entry name" value="TauD/TfdA-like"/>
</dbReference>
<dbReference type="Pfam" id="PF05141">
    <property type="entry name" value="DIT1_PvcA"/>
    <property type="match status" value="1"/>
</dbReference>
<proteinExistence type="predicted"/>
<dbReference type="Pfam" id="PF02668">
    <property type="entry name" value="TauD"/>
    <property type="match status" value="1"/>
</dbReference>
<dbReference type="OrthoDB" id="429813at2759"/>
<organism evidence="3 4">
    <name type="scientific">Sphaceloma murrayae</name>
    <dbReference type="NCBI Taxonomy" id="2082308"/>
    <lineage>
        <taxon>Eukaryota</taxon>
        <taxon>Fungi</taxon>
        <taxon>Dikarya</taxon>
        <taxon>Ascomycota</taxon>
        <taxon>Pezizomycotina</taxon>
        <taxon>Dothideomycetes</taxon>
        <taxon>Dothideomycetidae</taxon>
        <taxon>Myriangiales</taxon>
        <taxon>Elsinoaceae</taxon>
        <taxon>Sphaceloma</taxon>
    </lineage>
</organism>
<keyword evidence="4" id="KW-1185">Reference proteome</keyword>
<dbReference type="PANTHER" id="PTHR37285:SF5">
    <property type="entry name" value="SPORE WALL MATURATION PROTEIN DIT1"/>
    <property type="match status" value="1"/>
</dbReference>
<feature type="domain" description="TauD/TfdA-like" evidence="2">
    <location>
        <begin position="396"/>
        <end position="634"/>
    </location>
</feature>
<evidence type="ECO:0000259" key="2">
    <source>
        <dbReference type="Pfam" id="PF02668"/>
    </source>
</evidence>
<evidence type="ECO:0000313" key="4">
    <source>
        <dbReference type="Proteomes" id="UP000243797"/>
    </source>
</evidence>
<comment type="caution">
    <text evidence="3">The sequence shown here is derived from an EMBL/GenBank/DDBJ whole genome shotgun (WGS) entry which is preliminary data.</text>
</comment>
<evidence type="ECO:0000256" key="1">
    <source>
        <dbReference type="ARBA" id="ARBA00023002"/>
    </source>
</evidence>
<dbReference type="Gene3D" id="3.60.130.10">
    <property type="entry name" value="Clavaminate synthase-like"/>
    <property type="match status" value="1"/>
</dbReference>
<keyword evidence="1" id="KW-0560">Oxidoreductase</keyword>
<dbReference type="EMBL" id="NKHZ01000025">
    <property type="protein sequence ID" value="PNS20094.1"/>
    <property type="molecule type" value="Genomic_DNA"/>
</dbReference>
<evidence type="ECO:0000313" key="3">
    <source>
        <dbReference type="EMBL" id="PNS20094.1"/>
    </source>
</evidence>
<dbReference type="PANTHER" id="PTHR37285">
    <property type="entry name" value="SPORE WALL MATURATION PROTEIN DIT1"/>
    <property type="match status" value="1"/>
</dbReference>
<dbReference type="InParanoid" id="A0A2K1QYG3"/>
<reference evidence="3 4" key="1">
    <citation type="submission" date="2017-06" db="EMBL/GenBank/DDBJ databases">
        <title>Draft genome sequence of a variant of Elsinoe murrayae.</title>
        <authorList>
            <person name="Cheng Q."/>
        </authorList>
    </citation>
    <scope>NUCLEOTIDE SEQUENCE [LARGE SCALE GENOMIC DNA]</scope>
    <source>
        <strain evidence="3 4">CQ-2017a</strain>
    </source>
</reference>
<gene>
    <name evidence="3" type="ORF">CAC42_5544</name>
</gene>